<comment type="caution">
    <text evidence="2">The sequence shown here is derived from an EMBL/GenBank/DDBJ whole genome shotgun (WGS) entry which is preliminary data.</text>
</comment>
<protein>
    <recommendedName>
        <fullName evidence="4">Recombinase zinc beta ribbon domain-containing protein</fullName>
    </recommendedName>
</protein>
<accession>A0ABP9EUQ9</accession>
<feature type="region of interest" description="Disordered" evidence="1">
    <location>
        <begin position="1"/>
        <end position="25"/>
    </location>
</feature>
<evidence type="ECO:0000313" key="3">
    <source>
        <dbReference type="Proteomes" id="UP001501752"/>
    </source>
</evidence>
<name>A0ABP9EUQ9_9ACTN</name>
<proteinExistence type="predicted"/>
<dbReference type="Proteomes" id="UP001501752">
    <property type="component" value="Unassembled WGS sequence"/>
</dbReference>
<organism evidence="2 3">
    <name type="scientific">Kitasatospora terrestris</name>
    <dbReference type="NCBI Taxonomy" id="258051"/>
    <lineage>
        <taxon>Bacteria</taxon>
        <taxon>Bacillati</taxon>
        <taxon>Actinomycetota</taxon>
        <taxon>Actinomycetes</taxon>
        <taxon>Kitasatosporales</taxon>
        <taxon>Streptomycetaceae</taxon>
        <taxon>Kitasatospora</taxon>
    </lineage>
</organism>
<sequence>MQRPWGNKASAGIDARRSEKQLPAPGCAECGAGLRSTGLGRHPVYCGRSCSSRAYRRRREMHQQDAVADALIASRVETSDTGAAGDDRFLELAVAV</sequence>
<keyword evidence="3" id="KW-1185">Reference proteome</keyword>
<evidence type="ECO:0000256" key="1">
    <source>
        <dbReference type="SAM" id="MobiDB-lite"/>
    </source>
</evidence>
<evidence type="ECO:0000313" key="2">
    <source>
        <dbReference type="EMBL" id="GAA4885727.1"/>
    </source>
</evidence>
<evidence type="ECO:0008006" key="4">
    <source>
        <dbReference type="Google" id="ProtNLM"/>
    </source>
</evidence>
<reference evidence="3" key="1">
    <citation type="journal article" date="2019" name="Int. J. Syst. Evol. Microbiol.">
        <title>The Global Catalogue of Microorganisms (GCM) 10K type strain sequencing project: providing services to taxonomists for standard genome sequencing and annotation.</title>
        <authorList>
            <consortium name="The Broad Institute Genomics Platform"/>
            <consortium name="The Broad Institute Genome Sequencing Center for Infectious Disease"/>
            <person name="Wu L."/>
            <person name="Ma J."/>
        </authorList>
    </citation>
    <scope>NUCLEOTIDE SEQUENCE [LARGE SCALE GENOMIC DNA]</scope>
    <source>
        <strain evidence="3">JCM 13006</strain>
    </source>
</reference>
<dbReference type="EMBL" id="BAABIS010000001">
    <property type="protein sequence ID" value="GAA4885727.1"/>
    <property type="molecule type" value="Genomic_DNA"/>
</dbReference>
<gene>
    <name evidence="2" type="ORF">GCM10023235_78530</name>
</gene>